<evidence type="ECO:0000256" key="4">
    <source>
        <dbReference type="ARBA" id="ARBA00023027"/>
    </source>
</evidence>
<evidence type="ECO:0000259" key="5">
    <source>
        <dbReference type="Pfam" id="PF00465"/>
    </source>
</evidence>
<organism evidence="7 8">
    <name type="scientific">Polynucleobacter kasalickyi</name>
    <dbReference type="NCBI Taxonomy" id="1938817"/>
    <lineage>
        <taxon>Bacteria</taxon>
        <taxon>Pseudomonadati</taxon>
        <taxon>Pseudomonadota</taxon>
        <taxon>Betaproteobacteria</taxon>
        <taxon>Burkholderiales</taxon>
        <taxon>Burkholderiaceae</taxon>
        <taxon>Polynucleobacter</taxon>
    </lineage>
</organism>
<dbReference type="GO" id="GO:0046872">
    <property type="term" value="F:metal ion binding"/>
    <property type="evidence" value="ECO:0007669"/>
    <property type="project" value="InterPro"/>
</dbReference>
<evidence type="ECO:0000259" key="6">
    <source>
        <dbReference type="Pfam" id="PF25137"/>
    </source>
</evidence>
<feature type="domain" description="Fe-containing alcohol dehydrogenase-like C-terminal" evidence="6">
    <location>
        <begin position="187"/>
        <end position="375"/>
    </location>
</feature>
<keyword evidence="3" id="KW-0560">Oxidoreductase</keyword>
<dbReference type="RefSeq" id="WP_084283240.1">
    <property type="nucleotide sequence ID" value="NZ_FWXJ01000005.1"/>
</dbReference>
<dbReference type="InterPro" id="IPR039697">
    <property type="entry name" value="Alcohol_dehydrogenase_Fe"/>
</dbReference>
<comment type="similarity">
    <text evidence="2">Belongs to the iron-containing alcohol dehydrogenase family.</text>
</comment>
<proteinExistence type="inferred from homology"/>
<dbReference type="PROSITE" id="PS00913">
    <property type="entry name" value="ADH_IRON_1"/>
    <property type="match status" value="1"/>
</dbReference>
<dbReference type="EMBL" id="FWXJ01000005">
    <property type="protein sequence ID" value="SMC47112.1"/>
    <property type="molecule type" value="Genomic_DNA"/>
</dbReference>
<keyword evidence="8" id="KW-1185">Reference proteome</keyword>
<dbReference type="OrthoDB" id="9815791at2"/>
<name>A0A1W1ZG04_9BURK</name>
<dbReference type="STRING" id="1938817.SAMN06296008_10580"/>
<dbReference type="InterPro" id="IPR001670">
    <property type="entry name" value="ADH_Fe/GldA"/>
</dbReference>
<dbReference type="InterPro" id="IPR018211">
    <property type="entry name" value="ADH_Fe_CS"/>
</dbReference>
<dbReference type="FunFam" id="3.40.50.1970:FF:000003">
    <property type="entry name" value="Alcohol dehydrogenase, iron-containing"/>
    <property type="match status" value="1"/>
</dbReference>
<keyword evidence="4" id="KW-0520">NAD</keyword>
<evidence type="ECO:0000256" key="1">
    <source>
        <dbReference type="ARBA" id="ARBA00001962"/>
    </source>
</evidence>
<dbReference type="AlphaFoldDB" id="A0A1W1ZG04"/>
<gene>
    <name evidence="7" type="ORF">SAMN06296008_10580</name>
</gene>
<reference evidence="7 8" key="1">
    <citation type="submission" date="2017-04" db="EMBL/GenBank/DDBJ databases">
        <authorList>
            <person name="Afonso C.L."/>
            <person name="Miller P.J."/>
            <person name="Scott M.A."/>
            <person name="Spackman E."/>
            <person name="Goraichik I."/>
            <person name="Dimitrov K.M."/>
            <person name="Suarez D.L."/>
            <person name="Swayne D.E."/>
        </authorList>
    </citation>
    <scope>NUCLEOTIDE SEQUENCE [LARGE SCALE GENOMIC DNA]</scope>
    <source>
        <strain evidence="7 8">VK13</strain>
    </source>
</reference>
<dbReference type="Gene3D" id="1.20.1090.10">
    <property type="entry name" value="Dehydroquinate synthase-like - alpha domain"/>
    <property type="match status" value="1"/>
</dbReference>
<dbReference type="InterPro" id="IPR056798">
    <property type="entry name" value="ADH_Fe_C"/>
</dbReference>
<dbReference type="CDD" id="cd14861">
    <property type="entry name" value="Fe-ADH-like"/>
    <property type="match status" value="1"/>
</dbReference>
<dbReference type="Proteomes" id="UP000192708">
    <property type="component" value="Unassembled WGS sequence"/>
</dbReference>
<dbReference type="SUPFAM" id="SSF56796">
    <property type="entry name" value="Dehydroquinate synthase-like"/>
    <property type="match status" value="1"/>
</dbReference>
<evidence type="ECO:0000313" key="7">
    <source>
        <dbReference type="EMBL" id="SMC47112.1"/>
    </source>
</evidence>
<accession>A0A1W1ZG04</accession>
<dbReference type="Gene3D" id="3.40.50.1970">
    <property type="match status" value="1"/>
</dbReference>
<feature type="domain" description="Alcohol dehydrogenase iron-type/glycerol dehydrogenase GldA" evidence="5">
    <location>
        <begin position="8"/>
        <end position="176"/>
    </location>
</feature>
<dbReference type="Pfam" id="PF00465">
    <property type="entry name" value="Fe-ADH"/>
    <property type="match status" value="1"/>
</dbReference>
<dbReference type="PANTHER" id="PTHR11496:SF102">
    <property type="entry name" value="ALCOHOL DEHYDROGENASE 4"/>
    <property type="match status" value="1"/>
</dbReference>
<evidence type="ECO:0000256" key="2">
    <source>
        <dbReference type="ARBA" id="ARBA00007358"/>
    </source>
</evidence>
<sequence length="378" mass="40794">MAQIQYLTQIYLESGAIQRIPAECLRLGIKKPLIVTDQGIRSAGILSTIEQVLIGIDFAVFDQTPSNPTQQAAEKGKEIYEKKLCDGLIALGGGSSMDCAKVISIITTHPEPLKNYATIEGGSHKITAQVAPLIAIPTTSGTGSEVARGAILILNDGRKLGFHSWHILPKSAICDPDLTLNLPPHLTAATGMDAIAHCVETFLNAPFNPTADAIALDGLERAWQYIEIATEQGHNSEARLQMMTASMHGAMAFQKGLGCIHSLSHSIGGLFPHLHHGTLNAVFLPAVLRFNADAPSVMNQQKMMKIAKTIGIFDPKLVPEAMFKLSQKLKLPSGLRDLGVSEADFDQIIEGALKDHCHLTNPRIASISDYKKILIESM</sequence>
<protein>
    <submittedName>
        <fullName evidence="7">4-hydroxybutyrate dehydrogenase</fullName>
    </submittedName>
</protein>
<evidence type="ECO:0000313" key="8">
    <source>
        <dbReference type="Proteomes" id="UP000192708"/>
    </source>
</evidence>
<evidence type="ECO:0000256" key="3">
    <source>
        <dbReference type="ARBA" id="ARBA00023002"/>
    </source>
</evidence>
<dbReference type="PANTHER" id="PTHR11496">
    <property type="entry name" value="ALCOHOL DEHYDROGENASE"/>
    <property type="match status" value="1"/>
</dbReference>
<dbReference type="GO" id="GO:0004022">
    <property type="term" value="F:alcohol dehydrogenase (NAD+) activity"/>
    <property type="evidence" value="ECO:0007669"/>
    <property type="project" value="TreeGrafter"/>
</dbReference>
<dbReference type="Pfam" id="PF25137">
    <property type="entry name" value="ADH_Fe_C"/>
    <property type="match status" value="1"/>
</dbReference>
<comment type="cofactor">
    <cofactor evidence="1">
        <name>Fe cation</name>
        <dbReference type="ChEBI" id="CHEBI:24875"/>
    </cofactor>
</comment>